<sequence>MQIDKPFKYFTILGERCSGTTFIECAIKWNFKLEYYPTCRKHFFGHDNSVFDTEMMKQTLVIYVTRDPVEWIDSFFKRLHHVAPQNKKSIYNFLNNEFYSIHELEPVKWQELMEDRNIITKERYRNIFELRKVKNNFILETLPTLVENVQVIRYENMRENYELTLERLCSKYNLERLWDHYKTIPKYKGTYLVEYFKKPILINEKTQEYIKKSVDKEQEDLLIQLSI</sequence>
<accession>A0A6C0HTZ9</accession>
<organism evidence="1">
    <name type="scientific">viral metagenome</name>
    <dbReference type="NCBI Taxonomy" id="1070528"/>
    <lineage>
        <taxon>unclassified sequences</taxon>
        <taxon>metagenomes</taxon>
        <taxon>organismal metagenomes</taxon>
    </lineage>
</organism>
<name>A0A6C0HTZ9_9ZZZZ</name>
<proteinExistence type="predicted"/>
<dbReference type="InterPro" id="IPR027417">
    <property type="entry name" value="P-loop_NTPase"/>
</dbReference>
<dbReference type="AlphaFoldDB" id="A0A6C0HTZ9"/>
<dbReference type="EMBL" id="MN740013">
    <property type="protein sequence ID" value="QHT83880.1"/>
    <property type="molecule type" value="Genomic_DNA"/>
</dbReference>
<evidence type="ECO:0000313" key="1">
    <source>
        <dbReference type="EMBL" id="QHT83880.1"/>
    </source>
</evidence>
<dbReference type="Gene3D" id="3.40.50.300">
    <property type="entry name" value="P-loop containing nucleotide triphosphate hydrolases"/>
    <property type="match status" value="1"/>
</dbReference>
<dbReference type="SUPFAM" id="SSF52540">
    <property type="entry name" value="P-loop containing nucleoside triphosphate hydrolases"/>
    <property type="match status" value="1"/>
</dbReference>
<reference evidence="1" key="1">
    <citation type="journal article" date="2020" name="Nature">
        <title>Giant virus diversity and host interactions through global metagenomics.</title>
        <authorList>
            <person name="Schulz F."/>
            <person name="Roux S."/>
            <person name="Paez-Espino D."/>
            <person name="Jungbluth S."/>
            <person name="Walsh D.A."/>
            <person name="Denef V.J."/>
            <person name="McMahon K.D."/>
            <person name="Konstantinidis K.T."/>
            <person name="Eloe-Fadrosh E.A."/>
            <person name="Kyrpides N.C."/>
            <person name="Woyke T."/>
        </authorList>
    </citation>
    <scope>NUCLEOTIDE SEQUENCE</scope>
    <source>
        <strain evidence="1">GVMAG-M-3300023184-168</strain>
    </source>
</reference>
<protein>
    <submittedName>
        <fullName evidence="1">Uncharacterized protein</fullName>
    </submittedName>
</protein>